<keyword evidence="2" id="KW-1185">Reference proteome</keyword>
<protein>
    <submittedName>
        <fullName evidence="1">Uncharacterized protein</fullName>
    </submittedName>
</protein>
<evidence type="ECO:0000313" key="1">
    <source>
        <dbReference type="EMBL" id="GMR58465.1"/>
    </source>
</evidence>
<evidence type="ECO:0000313" key="2">
    <source>
        <dbReference type="Proteomes" id="UP001328107"/>
    </source>
</evidence>
<gene>
    <name evidence="1" type="ORF">PMAYCL1PPCAC_28660</name>
</gene>
<dbReference type="EMBL" id="BTRK01000006">
    <property type="protein sequence ID" value="GMR58465.1"/>
    <property type="molecule type" value="Genomic_DNA"/>
</dbReference>
<name>A0AAN5DA86_9BILA</name>
<reference evidence="2" key="1">
    <citation type="submission" date="2022-10" db="EMBL/GenBank/DDBJ databases">
        <title>Genome assembly of Pristionchus species.</title>
        <authorList>
            <person name="Yoshida K."/>
            <person name="Sommer R.J."/>
        </authorList>
    </citation>
    <scope>NUCLEOTIDE SEQUENCE [LARGE SCALE GENOMIC DNA]</scope>
    <source>
        <strain evidence="2">RS5460</strain>
    </source>
</reference>
<feature type="non-terminal residue" evidence="1">
    <location>
        <position position="110"/>
    </location>
</feature>
<feature type="non-terminal residue" evidence="1">
    <location>
        <position position="1"/>
    </location>
</feature>
<dbReference type="AlphaFoldDB" id="A0AAN5DA86"/>
<sequence length="110" mass="12485">LALDITEVRFSGSERRLVCSRADVSVHVVVDLISSLLQQTQIGCRRRSEQLEVDTDWLVLDLLVESIEESDMGDSLLKVIGTRDRNGRRMGNRRVHVSPSQLDVLRLRSN</sequence>
<accession>A0AAN5DA86</accession>
<dbReference type="Proteomes" id="UP001328107">
    <property type="component" value="Unassembled WGS sequence"/>
</dbReference>
<proteinExistence type="predicted"/>
<comment type="caution">
    <text evidence="1">The sequence shown here is derived from an EMBL/GenBank/DDBJ whole genome shotgun (WGS) entry which is preliminary data.</text>
</comment>
<organism evidence="1 2">
    <name type="scientific">Pristionchus mayeri</name>
    <dbReference type="NCBI Taxonomy" id="1317129"/>
    <lineage>
        <taxon>Eukaryota</taxon>
        <taxon>Metazoa</taxon>
        <taxon>Ecdysozoa</taxon>
        <taxon>Nematoda</taxon>
        <taxon>Chromadorea</taxon>
        <taxon>Rhabditida</taxon>
        <taxon>Rhabditina</taxon>
        <taxon>Diplogasteromorpha</taxon>
        <taxon>Diplogasteroidea</taxon>
        <taxon>Neodiplogasteridae</taxon>
        <taxon>Pristionchus</taxon>
    </lineage>
</organism>